<keyword evidence="2" id="KW-1133">Transmembrane helix</keyword>
<proteinExistence type="predicted"/>
<organism evidence="3 4">
    <name type="scientific">Pelomicrobium methylotrophicum</name>
    <dbReference type="NCBI Taxonomy" id="2602750"/>
    <lineage>
        <taxon>Bacteria</taxon>
        <taxon>Pseudomonadati</taxon>
        <taxon>Pseudomonadota</taxon>
        <taxon>Hydrogenophilia</taxon>
        <taxon>Hydrogenophilia incertae sedis</taxon>
        <taxon>Pelomicrobium</taxon>
    </lineage>
</organism>
<keyword evidence="2" id="KW-0812">Transmembrane</keyword>
<dbReference type="InterPro" id="IPR025570">
    <property type="entry name" value="DUF4337"/>
</dbReference>
<evidence type="ECO:0000256" key="2">
    <source>
        <dbReference type="SAM" id="Phobius"/>
    </source>
</evidence>
<dbReference type="InParanoid" id="A0A5C7ETZ1"/>
<feature type="coiled-coil region" evidence="1">
    <location>
        <begin position="99"/>
        <end position="137"/>
    </location>
</feature>
<comment type="caution">
    <text evidence="3">The sequence shown here is derived from an EMBL/GenBank/DDBJ whole genome shotgun (WGS) entry which is preliminary data.</text>
</comment>
<name>A0A5C7ETZ1_9PROT</name>
<reference evidence="3 4" key="1">
    <citation type="submission" date="2019-08" db="EMBL/GenBank/DDBJ databases">
        <title>Pelomicrobium methylotrophicum gen. nov., sp. nov. a moderately thermophilic, facultatively anaerobic, lithoautotrophic and methylotrophic bacterium isolated from a terrestrial mud volcano.</title>
        <authorList>
            <person name="Slobodkina G.B."/>
            <person name="Merkel A.Y."/>
            <person name="Slobodkin A.I."/>
        </authorList>
    </citation>
    <scope>NUCLEOTIDE SEQUENCE [LARGE SCALE GENOMIC DNA]</scope>
    <source>
        <strain evidence="3 4">SM250</strain>
    </source>
</reference>
<dbReference type="RefSeq" id="WP_147800771.1">
    <property type="nucleotide sequence ID" value="NZ_VPFL01000022.1"/>
</dbReference>
<accession>A0A5C7ETZ1</accession>
<keyword evidence="1" id="KW-0175">Coiled coil</keyword>
<keyword evidence="2" id="KW-0472">Membrane</keyword>
<feature type="transmembrane region" description="Helical" evidence="2">
    <location>
        <begin position="144"/>
        <end position="162"/>
    </location>
</feature>
<protein>
    <submittedName>
        <fullName evidence="3">DUF4337 domain-containing protein</fullName>
    </submittedName>
</protein>
<feature type="transmembrane region" description="Helical" evidence="2">
    <location>
        <begin position="168"/>
        <end position="189"/>
    </location>
</feature>
<evidence type="ECO:0000313" key="3">
    <source>
        <dbReference type="EMBL" id="TXF10782.1"/>
    </source>
</evidence>
<dbReference type="AlphaFoldDB" id="A0A5C7ETZ1"/>
<dbReference type="Proteomes" id="UP000321201">
    <property type="component" value="Unassembled WGS sequence"/>
</dbReference>
<dbReference type="Pfam" id="PF14235">
    <property type="entry name" value="DUF4337"/>
    <property type="match status" value="1"/>
</dbReference>
<dbReference type="EMBL" id="VPFL01000022">
    <property type="protein sequence ID" value="TXF10782.1"/>
    <property type="molecule type" value="Genomic_DNA"/>
</dbReference>
<dbReference type="OrthoDB" id="9806096at2"/>
<sequence length="190" mass="20646">MAGHGFHVHGAHDHEVEHQAHRGLGLAQQVAIFTAILSTIGAVISYQGGATQVEALLYKNEAVLKKTEASDLWNYYQAKSTKGNLAELASLIAISPDKVEFYKKEAERYAREKQEIKAQAEALEAQAKKANEKSERLIHPHHRLAQALTLIQIAIALASITVLTQKKWLLALAAAAAVGGAWLWGAALLL</sequence>
<keyword evidence="4" id="KW-1185">Reference proteome</keyword>
<gene>
    <name evidence="3" type="ORF">FR698_13735</name>
</gene>
<evidence type="ECO:0000313" key="4">
    <source>
        <dbReference type="Proteomes" id="UP000321201"/>
    </source>
</evidence>
<evidence type="ECO:0000256" key="1">
    <source>
        <dbReference type="SAM" id="Coils"/>
    </source>
</evidence>